<gene>
    <name evidence="2" type="ORF">SEMRO_632_G178700.1</name>
</gene>
<protein>
    <submittedName>
        <fullName evidence="2">Uncharacterized protein</fullName>
    </submittedName>
</protein>
<dbReference type="AlphaFoldDB" id="A0A9N8HIN2"/>
<evidence type="ECO:0000256" key="1">
    <source>
        <dbReference type="SAM" id="MobiDB-lite"/>
    </source>
</evidence>
<feature type="compositionally biased region" description="Low complexity" evidence="1">
    <location>
        <begin position="114"/>
        <end position="129"/>
    </location>
</feature>
<dbReference type="Proteomes" id="UP001153069">
    <property type="component" value="Unassembled WGS sequence"/>
</dbReference>
<keyword evidence="3" id="KW-1185">Reference proteome</keyword>
<proteinExistence type="predicted"/>
<sequence length="368" mass="40348">MHPSIAGSEGSMLVQQRTVFTTADSVQKPSKTTSDDQNFAMLSCNDQHKRATSLDDDYGFTTILGGRKSTPRASAVVGAHSSPSEPKQTYNRFSVLMDPWLSKNREDNDDSISDDTSTTTMDTTGTTSTIAEDSTTPPRKNSRAVSSTNKSVSTSLQSGRSKNHNPPPPAEIHPLPLPPVLSNHKQTTPIVWDTGKLTGQTTFTKTKQRQRKMKNRSATTINPSLNIANETTWPALHNSSKNNCKQTSRTTTHHAWLPMELSSTLKCATPGDADVLTMSNRPTMTAKKKKKFPLKPAIAAAINLDTKRHSTAHELKPAPELDSNGNHAMRLESLVSERSEAMDARANFEEDAVTMRRPSKKKIFHGLS</sequence>
<evidence type="ECO:0000313" key="2">
    <source>
        <dbReference type="EMBL" id="CAB9514107.1"/>
    </source>
</evidence>
<reference evidence="2" key="1">
    <citation type="submission" date="2020-06" db="EMBL/GenBank/DDBJ databases">
        <authorList>
            <consortium name="Plant Systems Biology data submission"/>
        </authorList>
    </citation>
    <scope>NUCLEOTIDE SEQUENCE</scope>
    <source>
        <strain evidence="2">D6</strain>
    </source>
</reference>
<feature type="compositionally biased region" description="Pro residues" evidence="1">
    <location>
        <begin position="165"/>
        <end position="175"/>
    </location>
</feature>
<dbReference type="EMBL" id="CAICTM010000631">
    <property type="protein sequence ID" value="CAB9514107.1"/>
    <property type="molecule type" value="Genomic_DNA"/>
</dbReference>
<evidence type="ECO:0000313" key="3">
    <source>
        <dbReference type="Proteomes" id="UP001153069"/>
    </source>
</evidence>
<feature type="region of interest" description="Disordered" evidence="1">
    <location>
        <begin position="65"/>
        <end position="175"/>
    </location>
</feature>
<feature type="compositionally biased region" description="Polar residues" evidence="1">
    <location>
        <begin position="130"/>
        <end position="160"/>
    </location>
</feature>
<name>A0A9N8HIN2_9STRA</name>
<organism evidence="2 3">
    <name type="scientific">Seminavis robusta</name>
    <dbReference type="NCBI Taxonomy" id="568900"/>
    <lineage>
        <taxon>Eukaryota</taxon>
        <taxon>Sar</taxon>
        <taxon>Stramenopiles</taxon>
        <taxon>Ochrophyta</taxon>
        <taxon>Bacillariophyta</taxon>
        <taxon>Bacillariophyceae</taxon>
        <taxon>Bacillariophycidae</taxon>
        <taxon>Naviculales</taxon>
        <taxon>Naviculaceae</taxon>
        <taxon>Seminavis</taxon>
    </lineage>
</organism>
<accession>A0A9N8HIN2</accession>
<comment type="caution">
    <text evidence="2">The sequence shown here is derived from an EMBL/GenBank/DDBJ whole genome shotgun (WGS) entry which is preliminary data.</text>
</comment>
<feature type="compositionally biased region" description="Polar residues" evidence="1">
    <location>
        <begin position="81"/>
        <end position="92"/>
    </location>
</feature>